<feature type="region of interest" description="Disordered" evidence="1">
    <location>
        <begin position="39"/>
        <end position="222"/>
    </location>
</feature>
<evidence type="ECO:0000313" key="3">
    <source>
        <dbReference type="EMBL" id="NYH86910.1"/>
    </source>
</evidence>
<evidence type="ECO:0000256" key="1">
    <source>
        <dbReference type="SAM" id="MobiDB-lite"/>
    </source>
</evidence>
<dbReference type="Pfam" id="PF05901">
    <property type="entry name" value="Excalibur"/>
    <property type="match status" value="2"/>
</dbReference>
<evidence type="ECO:0000313" key="5">
    <source>
        <dbReference type="Proteomes" id="UP000199052"/>
    </source>
</evidence>
<feature type="compositionally biased region" description="Low complexity" evidence="1">
    <location>
        <begin position="166"/>
        <end position="182"/>
    </location>
</feature>
<reference evidence="3 6" key="2">
    <citation type="submission" date="2020-07" db="EMBL/GenBank/DDBJ databases">
        <title>Sequencing the genomes of 1000 actinobacteria strains.</title>
        <authorList>
            <person name="Klenk H.-P."/>
        </authorList>
    </citation>
    <scope>NUCLEOTIDE SEQUENCE [LARGE SCALE GENOMIC DNA]</scope>
    <source>
        <strain evidence="3 6">DSM 45117</strain>
    </source>
</reference>
<feature type="compositionally biased region" description="Acidic residues" evidence="1">
    <location>
        <begin position="154"/>
        <end position="165"/>
    </location>
</feature>
<evidence type="ECO:0000259" key="2">
    <source>
        <dbReference type="SMART" id="SM00894"/>
    </source>
</evidence>
<evidence type="ECO:0000313" key="4">
    <source>
        <dbReference type="EMBL" id="SFH26284.1"/>
    </source>
</evidence>
<feature type="domain" description="Excalibur calcium-binding" evidence="2">
    <location>
        <begin position="90"/>
        <end position="127"/>
    </location>
</feature>
<dbReference type="InterPro" id="IPR008613">
    <property type="entry name" value="Excalibur_Ca-bd_domain"/>
</dbReference>
<feature type="compositionally biased region" description="Low complexity" evidence="1">
    <location>
        <begin position="72"/>
        <end position="87"/>
    </location>
</feature>
<reference evidence="4 5" key="1">
    <citation type="submission" date="2016-10" db="EMBL/GenBank/DDBJ databases">
        <authorList>
            <person name="de Groot N.N."/>
        </authorList>
    </citation>
    <scope>NUCLEOTIDE SEQUENCE [LARGE SCALE GENOMIC DNA]</scope>
    <source>
        <strain evidence="4 5">CPCC 202808</strain>
    </source>
</reference>
<dbReference type="RefSeq" id="WP_202818284.1">
    <property type="nucleotide sequence ID" value="NZ_FOOI01000014.1"/>
</dbReference>
<proteinExistence type="predicted"/>
<sequence length="222" mass="22595">MSRTRASARSNSGGGRGCLILIGFIAFVLISHCGGSDGPDASGDAAGSLDPTATATATPTPTETPADESTPEDAAIGAEADANAGADYSDDLNCSDFSTQEESQAVYDQDPSDPSGLDRDNDGVACETLPHQSGASSDGSVGKNDSWSASDSTGSDELESSDDSPDSGNTSDDSSDGSSGTDPRFDTCKAANAAGFGPYQQGVDPEYDWYRDRDGDGSVCER</sequence>
<dbReference type="Proteomes" id="UP000199052">
    <property type="component" value="Unassembled WGS sequence"/>
</dbReference>
<dbReference type="EMBL" id="JACBZA010000001">
    <property type="protein sequence ID" value="NYH86910.1"/>
    <property type="molecule type" value="Genomic_DNA"/>
</dbReference>
<feature type="domain" description="Excalibur calcium-binding" evidence="2">
    <location>
        <begin position="184"/>
        <end position="221"/>
    </location>
</feature>
<dbReference type="EMBL" id="FOOI01000014">
    <property type="protein sequence ID" value="SFH26284.1"/>
    <property type="molecule type" value="Genomic_DNA"/>
</dbReference>
<protein>
    <submittedName>
        <fullName evidence="4">Excalibur calcium-binding domain-containing protein</fullName>
    </submittedName>
</protein>
<dbReference type="SMART" id="SM00894">
    <property type="entry name" value="Excalibur"/>
    <property type="match status" value="2"/>
</dbReference>
<feature type="compositionally biased region" description="Basic and acidic residues" evidence="1">
    <location>
        <begin position="208"/>
        <end position="222"/>
    </location>
</feature>
<feature type="compositionally biased region" description="Low complexity" evidence="1">
    <location>
        <begin position="39"/>
        <end position="64"/>
    </location>
</feature>
<gene>
    <name evidence="3" type="ORF">FHR37_005761</name>
    <name evidence="4" type="ORF">SAMN05421678_114156</name>
</gene>
<organism evidence="4 5">
    <name type="scientific">Actinopolymorpha cephalotaxi</name>
    <dbReference type="NCBI Taxonomy" id="504797"/>
    <lineage>
        <taxon>Bacteria</taxon>
        <taxon>Bacillati</taxon>
        <taxon>Actinomycetota</taxon>
        <taxon>Actinomycetes</taxon>
        <taxon>Propionibacteriales</taxon>
        <taxon>Actinopolymorphaceae</taxon>
        <taxon>Actinopolymorpha</taxon>
    </lineage>
</organism>
<keyword evidence="6" id="KW-1185">Reference proteome</keyword>
<dbReference type="AlphaFoldDB" id="A0A1I2YKU3"/>
<evidence type="ECO:0000313" key="6">
    <source>
        <dbReference type="Proteomes" id="UP000533017"/>
    </source>
</evidence>
<feature type="compositionally biased region" description="Polar residues" evidence="1">
    <location>
        <begin position="130"/>
        <end position="149"/>
    </location>
</feature>
<dbReference type="STRING" id="504797.SAMN05421678_114156"/>
<name>A0A1I2YKU3_9ACTN</name>
<dbReference type="Proteomes" id="UP000533017">
    <property type="component" value="Unassembled WGS sequence"/>
</dbReference>
<accession>A0A1I2YKU3</accession>